<keyword evidence="12" id="KW-1185">Reference proteome</keyword>
<comment type="similarity">
    <text evidence="3 7">Belongs to the alanine racemase family.</text>
</comment>
<dbReference type="UniPathway" id="UPA00042">
    <property type="reaction ID" value="UER00497"/>
</dbReference>
<dbReference type="SUPFAM" id="SSF51419">
    <property type="entry name" value="PLP-binding barrel"/>
    <property type="match status" value="1"/>
</dbReference>
<dbReference type="PATRIC" id="fig|857265.3.peg.1507"/>
<dbReference type="GO" id="GO:0005829">
    <property type="term" value="C:cytosol"/>
    <property type="evidence" value="ECO:0007669"/>
    <property type="project" value="TreeGrafter"/>
</dbReference>
<keyword evidence="6 7" id="KW-0413">Isomerase</keyword>
<dbReference type="NCBIfam" id="TIGR00492">
    <property type="entry name" value="alr"/>
    <property type="match status" value="1"/>
</dbReference>
<dbReference type="AlphaFoldDB" id="A0A0N0XJU4"/>
<dbReference type="STRING" id="857265.WG78_07355"/>
<evidence type="ECO:0000256" key="9">
    <source>
        <dbReference type="PIRSR" id="PIRSR600821-52"/>
    </source>
</evidence>
<dbReference type="Pfam" id="PF00842">
    <property type="entry name" value="Ala_racemase_C"/>
    <property type="match status" value="1"/>
</dbReference>
<dbReference type="Gene3D" id="2.40.37.10">
    <property type="entry name" value="Lyase, Ornithine Decarboxylase, Chain A, domain 1"/>
    <property type="match status" value="1"/>
</dbReference>
<proteinExistence type="inferred from homology"/>
<feature type="binding site" evidence="7 9">
    <location>
        <position position="313"/>
    </location>
    <ligand>
        <name>substrate</name>
    </ligand>
</feature>
<evidence type="ECO:0000256" key="2">
    <source>
        <dbReference type="ARBA" id="ARBA00001933"/>
    </source>
</evidence>
<dbReference type="InterPro" id="IPR001608">
    <property type="entry name" value="Ala_racemase_N"/>
</dbReference>
<dbReference type="EMBL" id="LAQT01000004">
    <property type="protein sequence ID" value="KPC53918.1"/>
    <property type="molecule type" value="Genomic_DNA"/>
</dbReference>
<evidence type="ECO:0000313" key="11">
    <source>
        <dbReference type="EMBL" id="KPC53918.1"/>
    </source>
</evidence>
<evidence type="ECO:0000256" key="8">
    <source>
        <dbReference type="PIRSR" id="PIRSR600821-50"/>
    </source>
</evidence>
<evidence type="ECO:0000256" key="3">
    <source>
        <dbReference type="ARBA" id="ARBA00007880"/>
    </source>
</evidence>
<name>A0A0N0XJU4_9NEIS</name>
<evidence type="ECO:0000256" key="6">
    <source>
        <dbReference type="ARBA" id="ARBA00023235"/>
    </source>
</evidence>
<sequence length="368" mass="39680">MPRTATQPDPHTMTRPIQALIHSAALQHNYQLTRQLAPASKTFAVVKANAYGHGLQRAAQALYNADGFGILEFDRAVALRDWGYAQPILLLEGVFSQAELIAAAQHDFSVAIHQPMHLQWLENAKLARPLNIFLKLNTGMNRLGFPAAQAREIAARLQRCANVASVTVMQHFATADEPEKGIAKQMASFNAATQGLDLPQSLANSAATFAWPETHRQWNRPGIVLYGSSPFAQRSAHDLGLRAAMTLQSELIAIQQLQPGDQVGYGATFTADRAMRIGVVACGYADGYPRVAPTGTPLVVDGVATRLVGRVSMDMLTVDLTAVPDAHIGSKVELWGQHQPIDAVATAAGTLGYELMCAVTTRVPFVDA</sequence>
<dbReference type="HAMAP" id="MF_01201">
    <property type="entry name" value="Ala_racemase"/>
    <property type="match status" value="1"/>
</dbReference>
<evidence type="ECO:0000256" key="5">
    <source>
        <dbReference type="ARBA" id="ARBA00022898"/>
    </source>
</evidence>
<feature type="binding site" evidence="7 9">
    <location>
        <position position="142"/>
    </location>
    <ligand>
        <name>substrate</name>
    </ligand>
</feature>
<evidence type="ECO:0000256" key="4">
    <source>
        <dbReference type="ARBA" id="ARBA00013089"/>
    </source>
</evidence>
<protein>
    <recommendedName>
        <fullName evidence="4 7">Alanine racemase</fullName>
        <ecNumber evidence="4 7">5.1.1.1</ecNumber>
    </recommendedName>
</protein>
<evidence type="ECO:0000256" key="1">
    <source>
        <dbReference type="ARBA" id="ARBA00000316"/>
    </source>
</evidence>
<dbReference type="GO" id="GO:0030632">
    <property type="term" value="P:D-alanine biosynthetic process"/>
    <property type="evidence" value="ECO:0007669"/>
    <property type="project" value="UniProtKB-UniRule"/>
</dbReference>
<reference evidence="11 12" key="1">
    <citation type="submission" date="2015-07" db="EMBL/GenBank/DDBJ databases">
        <title>Draft genome sequence of the Amantichitinum ursilacus IGB-41, a new chitin-degrading bacterium.</title>
        <authorList>
            <person name="Kirstahler P."/>
            <person name="Guenther M."/>
            <person name="Grumaz C."/>
            <person name="Rupp S."/>
            <person name="Zibek S."/>
            <person name="Sohn K."/>
        </authorList>
    </citation>
    <scope>NUCLEOTIDE SEQUENCE [LARGE SCALE GENOMIC DNA]</scope>
    <source>
        <strain evidence="11 12">IGB-41</strain>
    </source>
</reference>
<dbReference type="Gene3D" id="3.20.20.10">
    <property type="entry name" value="Alanine racemase"/>
    <property type="match status" value="1"/>
</dbReference>
<dbReference type="GO" id="GO:0008784">
    <property type="term" value="F:alanine racemase activity"/>
    <property type="evidence" value="ECO:0007669"/>
    <property type="project" value="UniProtKB-UniRule"/>
</dbReference>
<gene>
    <name evidence="11" type="primary">dadX</name>
    <name evidence="11" type="ORF">WG78_07355</name>
</gene>
<feature type="modified residue" description="N6-(pyridoxal phosphate)lysine" evidence="7 8">
    <location>
        <position position="47"/>
    </location>
</feature>
<dbReference type="GO" id="GO:0030170">
    <property type="term" value="F:pyridoxal phosphate binding"/>
    <property type="evidence" value="ECO:0007669"/>
    <property type="project" value="UniProtKB-UniRule"/>
</dbReference>
<feature type="domain" description="Alanine racemase C-terminal" evidence="10">
    <location>
        <begin position="244"/>
        <end position="368"/>
    </location>
</feature>
<comment type="caution">
    <text evidence="11">The sequence shown here is derived from an EMBL/GenBank/DDBJ whole genome shotgun (WGS) entry which is preliminary data.</text>
</comment>
<dbReference type="EC" id="5.1.1.1" evidence="4 7"/>
<dbReference type="PRINTS" id="PR00992">
    <property type="entry name" value="ALARACEMASE"/>
</dbReference>
<feature type="active site" description="Proton acceptor; specific for D-alanine" evidence="7">
    <location>
        <position position="47"/>
    </location>
</feature>
<dbReference type="Proteomes" id="UP000037939">
    <property type="component" value="Unassembled WGS sequence"/>
</dbReference>
<feature type="active site" description="Proton acceptor; specific for L-alanine" evidence="7">
    <location>
        <position position="265"/>
    </location>
</feature>
<dbReference type="SMART" id="SM01005">
    <property type="entry name" value="Ala_racemase_C"/>
    <property type="match status" value="1"/>
</dbReference>
<dbReference type="FunFam" id="3.20.20.10:FF:000002">
    <property type="entry name" value="Alanine racemase"/>
    <property type="match status" value="1"/>
</dbReference>
<keyword evidence="5 7" id="KW-0663">Pyridoxal phosphate</keyword>
<dbReference type="FunFam" id="2.40.37.10:FF:000002">
    <property type="entry name" value="Alanine racemase"/>
    <property type="match status" value="1"/>
</dbReference>
<dbReference type="InterPro" id="IPR020622">
    <property type="entry name" value="Ala_racemase_pyridoxalP-BS"/>
</dbReference>
<dbReference type="InterPro" id="IPR009006">
    <property type="entry name" value="Ala_racemase/Decarboxylase_C"/>
</dbReference>
<accession>A0A0N0XJU4</accession>
<evidence type="ECO:0000256" key="7">
    <source>
        <dbReference type="HAMAP-Rule" id="MF_01201"/>
    </source>
</evidence>
<dbReference type="Pfam" id="PF01168">
    <property type="entry name" value="Ala_racemase_N"/>
    <property type="match status" value="1"/>
</dbReference>
<evidence type="ECO:0000259" key="10">
    <source>
        <dbReference type="SMART" id="SM01005"/>
    </source>
</evidence>
<organism evidence="11 12">
    <name type="scientific">Amantichitinum ursilacus</name>
    <dbReference type="NCBI Taxonomy" id="857265"/>
    <lineage>
        <taxon>Bacteria</taxon>
        <taxon>Pseudomonadati</taxon>
        <taxon>Pseudomonadota</taxon>
        <taxon>Betaproteobacteria</taxon>
        <taxon>Neisseriales</taxon>
        <taxon>Chitinibacteraceae</taxon>
        <taxon>Amantichitinum</taxon>
    </lineage>
</organism>
<comment type="cofactor">
    <cofactor evidence="2 7 8">
        <name>pyridoxal 5'-phosphate</name>
        <dbReference type="ChEBI" id="CHEBI:597326"/>
    </cofactor>
</comment>
<comment type="function">
    <text evidence="7">Catalyzes the interconversion of L-alanine and D-alanine. May also act on other amino acids.</text>
</comment>
<dbReference type="InterPro" id="IPR011079">
    <property type="entry name" value="Ala_racemase_C"/>
</dbReference>
<dbReference type="PANTHER" id="PTHR30511:SF0">
    <property type="entry name" value="ALANINE RACEMASE, CATABOLIC-RELATED"/>
    <property type="match status" value="1"/>
</dbReference>
<dbReference type="PANTHER" id="PTHR30511">
    <property type="entry name" value="ALANINE RACEMASE"/>
    <property type="match status" value="1"/>
</dbReference>
<dbReference type="PROSITE" id="PS00395">
    <property type="entry name" value="ALANINE_RACEMASE"/>
    <property type="match status" value="1"/>
</dbReference>
<dbReference type="InterPro" id="IPR029066">
    <property type="entry name" value="PLP-binding_barrel"/>
</dbReference>
<dbReference type="SUPFAM" id="SSF50621">
    <property type="entry name" value="Alanine racemase C-terminal domain-like"/>
    <property type="match status" value="1"/>
</dbReference>
<evidence type="ECO:0000313" key="12">
    <source>
        <dbReference type="Proteomes" id="UP000037939"/>
    </source>
</evidence>
<dbReference type="InterPro" id="IPR000821">
    <property type="entry name" value="Ala_racemase"/>
</dbReference>
<comment type="pathway">
    <text evidence="7">Amino-acid biosynthesis; D-alanine biosynthesis; D-alanine from L-alanine: step 1/1.</text>
</comment>
<comment type="catalytic activity">
    <reaction evidence="1 7">
        <text>L-alanine = D-alanine</text>
        <dbReference type="Rhea" id="RHEA:20249"/>
        <dbReference type="ChEBI" id="CHEBI:57416"/>
        <dbReference type="ChEBI" id="CHEBI:57972"/>
        <dbReference type="EC" id="5.1.1.1"/>
    </reaction>
</comment>
<dbReference type="CDD" id="cd06827">
    <property type="entry name" value="PLPDE_III_AR_proteobact"/>
    <property type="match status" value="1"/>
</dbReference>